<keyword evidence="7" id="KW-1185">Reference proteome</keyword>
<dbReference type="PANTHER" id="PTHR38777">
    <property type="entry name" value="FELS-2 PROPHAGE PROTEIN"/>
    <property type="match status" value="1"/>
</dbReference>
<keyword evidence="2" id="KW-0863">Zinc-finger</keyword>
<dbReference type="InterPro" id="IPR020458">
    <property type="entry name" value="Znf_DskA_TraR_CS"/>
</dbReference>
<dbReference type="STRING" id="1388748.GCA_000463155_00666"/>
<organism evidence="6 7">
    <name type="scientific">Siccibacter turicensis</name>
    <dbReference type="NCBI Taxonomy" id="357233"/>
    <lineage>
        <taxon>Bacteria</taxon>
        <taxon>Pseudomonadati</taxon>
        <taxon>Pseudomonadota</taxon>
        <taxon>Gammaproteobacteria</taxon>
        <taxon>Enterobacterales</taxon>
        <taxon>Enterobacteriaceae</taxon>
        <taxon>Siccibacter</taxon>
    </lineage>
</organism>
<evidence type="ECO:0000313" key="7">
    <source>
        <dbReference type="Proteomes" id="UP000240212"/>
    </source>
</evidence>
<evidence type="ECO:0000256" key="3">
    <source>
        <dbReference type="ARBA" id="ARBA00022833"/>
    </source>
</evidence>
<dbReference type="Pfam" id="PF01258">
    <property type="entry name" value="zf-dskA_traR"/>
    <property type="match status" value="1"/>
</dbReference>
<dbReference type="RefSeq" id="WP_024548777.1">
    <property type="nucleotide sequence ID" value="NZ_CP188034.1"/>
</dbReference>
<dbReference type="PROSITE" id="PS01102">
    <property type="entry name" value="ZF_DKSA_1"/>
    <property type="match status" value="1"/>
</dbReference>
<proteinExistence type="predicted"/>
<sequence>MADEIDIAQQYEQEARERHILRARSRPVRPTRLTCERCDEPIPATRRAILPGVTCCVTCQQIEELKQKHYRSDL</sequence>
<dbReference type="Gene3D" id="1.20.120.910">
    <property type="entry name" value="DksA, coiled-coil domain"/>
    <property type="match status" value="1"/>
</dbReference>
<keyword evidence="1" id="KW-0479">Metal-binding</keyword>
<reference evidence="6 7" key="1">
    <citation type="submission" date="2018-03" db="EMBL/GenBank/DDBJ databases">
        <title>Draft genome sequence of the first documented clinical Siccibacter turicensis isolate in Austria.</title>
        <authorList>
            <person name="Lepuschitz S."/>
            <person name="Pekard-Amenitsch S."/>
            <person name="Haunold R."/>
            <person name="Schill S."/>
            <person name="Mach R."/>
            <person name="Allerberger F."/>
            <person name="Ruppitsch W."/>
            <person name="Forsythe S.J."/>
        </authorList>
    </citation>
    <scope>NUCLEOTIDE SEQUENCE [LARGE SCALE GENOMIC DNA]</scope>
    <source>
        <strain evidence="6 7">6100069499-17</strain>
    </source>
</reference>
<dbReference type="EMBL" id="PYEP01000008">
    <property type="protein sequence ID" value="PSN06255.1"/>
    <property type="molecule type" value="Genomic_DNA"/>
</dbReference>
<dbReference type="SUPFAM" id="SSF57716">
    <property type="entry name" value="Glucocorticoid receptor-like (DNA-binding domain)"/>
    <property type="match status" value="1"/>
</dbReference>
<evidence type="ECO:0000259" key="5">
    <source>
        <dbReference type="Pfam" id="PF01258"/>
    </source>
</evidence>
<keyword evidence="3" id="KW-0862">Zinc</keyword>
<gene>
    <name evidence="6" type="ORF">C7G83_17100</name>
</gene>
<accession>A0A2P8VFD5</accession>
<dbReference type="PANTHER" id="PTHR38777:SF1">
    <property type="entry name" value="DNAK SUPPRESSOR PROTEIN"/>
    <property type="match status" value="1"/>
</dbReference>
<evidence type="ECO:0000313" key="6">
    <source>
        <dbReference type="EMBL" id="PSN06255.1"/>
    </source>
</evidence>
<protein>
    <recommendedName>
        <fullName evidence="5">Zinc finger DksA/TraR C4-type domain-containing protein</fullName>
    </recommendedName>
</protein>
<dbReference type="GO" id="GO:0008270">
    <property type="term" value="F:zinc ion binding"/>
    <property type="evidence" value="ECO:0007669"/>
    <property type="project" value="UniProtKB-KW"/>
</dbReference>
<dbReference type="InterPro" id="IPR000962">
    <property type="entry name" value="Znf_DskA_TraR"/>
</dbReference>
<feature type="zinc finger region" description="dksA C4-type" evidence="4">
    <location>
        <begin position="35"/>
        <end position="59"/>
    </location>
</feature>
<evidence type="ECO:0000256" key="1">
    <source>
        <dbReference type="ARBA" id="ARBA00022723"/>
    </source>
</evidence>
<dbReference type="Proteomes" id="UP000240212">
    <property type="component" value="Unassembled WGS sequence"/>
</dbReference>
<dbReference type="AlphaFoldDB" id="A0A2P8VFD5"/>
<dbReference type="InterPro" id="IPR012783">
    <property type="entry name" value="Znf_C4_TraR"/>
</dbReference>
<dbReference type="PROSITE" id="PS51128">
    <property type="entry name" value="ZF_DKSA_2"/>
    <property type="match status" value="1"/>
</dbReference>
<dbReference type="NCBIfam" id="TIGR02419">
    <property type="entry name" value="C4_traR_proteo"/>
    <property type="match status" value="1"/>
</dbReference>
<dbReference type="GO" id="GO:1900378">
    <property type="term" value="P:positive regulation of secondary metabolite biosynthetic process"/>
    <property type="evidence" value="ECO:0007669"/>
    <property type="project" value="TreeGrafter"/>
</dbReference>
<evidence type="ECO:0000256" key="2">
    <source>
        <dbReference type="ARBA" id="ARBA00022771"/>
    </source>
</evidence>
<evidence type="ECO:0000256" key="4">
    <source>
        <dbReference type="PROSITE-ProRule" id="PRU00510"/>
    </source>
</evidence>
<feature type="domain" description="Zinc finger DksA/TraR C4-type" evidence="5">
    <location>
        <begin position="33"/>
        <end position="64"/>
    </location>
</feature>
<dbReference type="OrthoDB" id="962301at2"/>
<comment type="caution">
    <text evidence="6">The sequence shown here is derived from an EMBL/GenBank/DDBJ whole genome shotgun (WGS) entry which is preliminary data.</text>
</comment>
<name>A0A2P8VFD5_9ENTR</name>